<comment type="subcellular location">
    <subcellularLocation>
        <location evidence="1 7">Cell membrane</location>
        <topology evidence="1 7">Multi-pass membrane protein</topology>
    </subcellularLocation>
</comment>
<evidence type="ECO:0000256" key="6">
    <source>
        <dbReference type="ARBA" id="ARBA00023136"/>
    </source>
</evidence>
<dbReference type="InterPro" id="IPR032816">
    <property type="entry name" value="VTT_dom"/>
</dbReference>
<reference evidence="9 10" key="1">
    <citation type="submission" date="2020-04" db="EMBL/GenBank/DDBJ databases">
        <title>MicrobeNet Type strains.</title>
        <authorList>
            <person name="Nicholson A.C."/>
        </authorList>
    </citation>
    <scope>NUCLEOTIDE SEQUENCE [LARGE SCALE GENOMIC DNA]</scope>
    <source>
        <strain evidence="9 10">ATCC BAA-788</strain>
    </source>
</reference>
<feature type="transmembrane region" description="Helical" evidence="7">
    <location>
        <begin position="80"/>
        <end position="104"/>
    </location>
</feature>
<keyword evidence="6 7" id="KW-0472">Membrane</keyword>
<dbReference type="InterPro" id="IPR032818">
    <property type="entry name" value="DedA-like"/>
</dbReference>
<dbReference type="EMBL" id="JAAXOX010000004">
    <property type="protein sequence ID" value="NKY23027.1"/>
    <property type="molecule type" value="Genomic_DNA"/>
</dbReference>
<evidence type="ECO:0000313" key="10">
    <source>
        <dbReference type="Proteomes" id="UP000581206"/>
    </source>
</evidence>
<dbReference type="AlphaFoldDB" id="A0A7X6KVH4"/>
<evidence type="ECO:0000256" key="7">
    <source>
        <dbReference type="RuleBase" id="RU367016"/>
    </source>
</evidence>
<comment type="caution">
    <text evidence="9">The sequence shown here is derived from an EMBL/GenBank/DDBJ whole genome shotgun (WGS) entry which is preliminary data.</text>
</comment>
<dbReference type="Proteomes" id="UP000581206">
    <property type="component" value="Unassembled WGS sequence"/>
</dbReference>
<evidence type="ECO:0000259" key="8">
    <source>
        <dbReference type="Pfam" id="PF09335"/>
    </source>
</evidence>
<dbReference type="GO" id="GO:0005886">
    <property type="term" value="C:plasma membrane"/>
    <property type="evidence" value="ECO:0007669"/>
    <property type="project" value="UniProtKB-SubCell"/>
</dbReference>
<feature type="transmembrane region" description="Helical" evidence="7">
    <location>
        <begin position="170"/>
        <end position="189"/>
    </location>
</feature>
<organism evidence="9 10">
    <name type="scientific">Cellulomonas denverensis</name>
    <dbReference type="NCBI Taxonomy" id="264297"/>
    <lineage>
        <taxon>Bacteria</taxon>
        <taxon>Bacillati</taxon>
        <taxon>Actinomycetota</taxon>
        <taxon>Actinomycetes</taxon>
        <taxon>Micrococcales</taxon>
        <taxon>Cellulomonadaceae</taxon>
        <taxon>Cellulomonas</taxon>
    </lineage>
</organism>
<evidence type="ECO:0000313" key="9">
    <source>
        <dbReference type="EMBL" id="NKY23027.1"/>
    </source>
</evidence>
<evidence type="ECO:0000256" key="4">
    <source>
        <dbReference type="ARBA" id="ARBA00022692"/>
    </source>
</evidence>
<accession>A0A7X6KVH4</accession>
<dbReference type="Pfam" id="PF09335">
    <property type="entry name" value="VTT_dom"/>
    <property type="match status" value="1"/>
</dbReference>
<comment type="similarity">
    <text evidence="2 7">Belongs to the DedA family.</text>
</comment>
<feature type="transmembrane region" description="Helical" evidence="7">
    <location>
        <begin position="201"/>
        <end position="219"/>
    </location>
</feature>
<feature type="domain" description="VTT" evidence="8">
    <location>
        <begin position="60"/>
        <end position="187"/>
    </location>
</feature>
<gene>
    <name evidence="9" type="ORF">HGA03_10175</name>
</gene>
<keyword evidence="3 7" id="KW-1003">Cell membrane</keyword>
<keyword evidence="4 7" id="KW-0812">Transmembrane</keyword>
<keyword evidence="10" id="KW-1185">Reference proteome</keyword>
<evidence type="ECO:0000256" key="2">
    <source>
        <dbReference type="ARBA" id="ARBA00010792"/>
    </source>
</evidence>
<dbReference type="PANTHER" id="PTHR30353">
    <property type="entry name" value="INNER MEMBRANE PROTEIN DEDA-RELATED"/>
    <property type="match status" value="1"/>
</dbReference>
<name>A0A7X6KVH4_9CELL</name>
<feature type="transmembrane region" description="Helical" evidence="7">
    <location>
        <begin position="32"/>
        <end position="51"/>
    </location>
</feature>
<sequence length="254" mass="27563">MSVATALAAVSSTLPMIGPRPALGPDWLNADHLIESFGTYALIGIVVVVFIETGLLFPLLPGDSLLFTAGALVAQQSLDFPLWLLCLLIFAAAFTGDQLAYFIGAKAGRKLFSRPDSRIFKQKYIDETYKYFDKYGGRTIIIARFVPIVRTYAPVAAGVGRMSYRHFVSFNVLGALFWGVGVTLLGYALGNIQFVKDNIEALIVLIVLVSVIPMGVEILRARRDAKREAAAGTPAVTTAEAGDRDDIERKAFGQ</sequence>
<evidence type="ECO:0000256" key="3">
    <source>
        <dbReference type="ARBA" id="ARBA00022475"/>
    </source>
</evidence>
<dbReference type="RefSeq" id="WP_168630152.1">
    <property type="nucleotide sequence ID" value="NZ_BONL01000001.1"/>
</dbReference>
<dbReference type="PANTHER" id="PTHR30353:SF0">
    <property type="entry name" value="TRANSMEMBRANE PROTEIN"/>
    <property type="match status" value="1"/>
</dbReference>
<evidence type="ECO:0000256" key="1">
    <source>
        <dbReference type="ARBA" id="ARBA00004651"/>
    </source>
</evidence>
<evidence type="ECO:0000256" key="5">
    <source>
        <dbReference type="ARBA" id="ARBA00022989"/>
    </source>
</evidence>
<proteinExistence type="inferred from homology"/>
<protein>
    <recommendedName>
        <fullName evidence="8">VTT domain-containing protein</fullName>
    </recommendedName>
</protein>
<keyword evidence="5 7" id="KW-1133">Transmembrane helix</keyword>